<name>A0ABN9BC92_9NEOB</name>
<evidence type="ECO:0000256" key="1">
    <source>
        <dbReference type="SAM" id="MobiDB-lite"/>
    </source>
</evidence>
<keyword evidence="3" id="KW-1185">Reference proteome</keyword>
<organism evidence="2 3">
    <name type="scientific">Staurois parvus</name>
    <dbReference type="NCBI Taxonomy" id="386267"/>
    <lineage>
        <taxon>Eukaryota</taxon>
        <taxon>Metazoa</taxon>
        <taxon>Chordata</taxon>
        <taxon>Craniata</taxon>
        <taxon>Vertebrata</taxon>
        <taxon>Euteleostomi</taxon>
        <taxon>Amphibia</taxon>
        <taxon>Batrachia</taxon>
        <taxon>Anura</taxon>
        <taxon>Neobatrachia</taxon>
        <taxon>Ranoidea</taxon>
        <taxon>Ranidae</taxon>
        <taxon>Staurois</taxon>
    </lineage>
</organism>
<evidence type="ECO:0000313" key="2">
    <source>
        <dbReference type="EMBL" id="CAI9545184.1"/>
    </source>
</evidence>
<protein>
    <submittedName>
        <fullName evidence="2">Uncharacterized protein</fullName>
    </submittedName>
</protein>
<proteinExistence type="predicted"/>
<accession>A0ABN9BC92</accession>
<feature type="region of interest" description="Disordered" evidence="1">
    <location>
        <begin position="71"/>
        <end position="91"/>
    </location>
</feature>
<feature type="compositionally biased region" description="Basic and acidic residues" evidence="1">
    <location>
        <begin position="73"/>
        <end position="90"/>
    </location>
</feature>
<reference evidence="2" key="1">
    <citation type="submission" date="2023-05" db="EMBL/GenBank/DDBJ databases">
        <authorList>
            <person name="Stuckert A."/>
        </authorList>
    </citation>
    <scope>NUCLEOTIDE SEQUENCE</scope>
</reference>
<dbReference type="EMBL" id="CATNWA010003360">
    <property type="protein sequence ID" value="CAI9545184.1"/>
    <property type="molecule type" value="Genomic_DNA"/>
</dbReference>
<evidence type="ECO:0000313" key="3">
    <source>
        <dbReference type="Proteomes" id="UP001162483"/>
    </source>
</evidence>
<feature type="region of interest" description="Disordered" evidence="1">
    <location>
        <begin position="143"/>
        <end position="163"/>
    </location>
</feature>
<dbReference type="Proteomes" id="UP001162483">
    <property type="component" value="Unassembled WGS sequence"/>
</dbReference>
<gene>
    <name evidence="2" type="ORF">SPARVUS_LOCUS2609027</name>
</gene>
<comment type="caution">
    <text evidence="2">The sequence shown here is derived from an EMBL/GenBank/DDBJ whole genome shotgun (WGS) entry which is preliminary data.</text>
</comment>
<feature type="non-terminal residue" evidence="2">
    <location>
        <position position="1"/>
    </location>
</feature>
<feature type="compositionally biased region" description="Polar residues" evidence="1">
    <location>
        <begin position="144"/>
        <end position="157"/>
    </location>
</feature>
<sequence length="163" mass="18763">YISAEHCTFKFKCPWSLLGKRNNTDSQYGHADECRRSLESPHTSSLGQSRAKTRVWSHSVAVEAAAMGGHTAPYDKMEPSSSVRRPESGREMAGVWRWRQQPMGGRYRDHDTHFWTWQQHEEAVQGPMTDYGAWQQHVRRPESGTWQSLAMKVSSNGRPYRDP</sequence>